<keyword evidence="4 8" id="KW-0686">Riboflavin biosynthesis</keyword>
<dbReference type="NCBIfam" id="TIGR00114">
    <property type="entry name" value="lumazine-synth"/>
    <property type="match status" value="1"/>
</dbReference>
<feature type="binding site" evidence="8">
    <location>
        <position position="128"/>
    </location>
    <ligand>
        <name>(2S)-2-hydroxy-3-oxobutyl phosphate</name>
        <dbReference type="ChEBI" id="CHEBI:58830"/>
    </ligand>
</feature>
<dbReference type="Gene3D" id="3.40.50.960">
    <property type="entry name" value="Lumazine/riboflavin synthase"/>
    <property type="match status" value="1"/>
</dbReference>
<dbReference type="HAMAP" id="MF_00178">
    <property type="entry name" value="Lumazine_synth"/>
    <property type="match status" value="1"/>
</dbReference>
<evidence type="ECO:0000256" key="5">
    <source>
        <dbReference type="ARBA" id="ARBA00022679"/>
    </source>
</evidence>
<dbReference type="PANTHER" id="PTHR21058">
    <property type="entry name" value="6,7-DIMETHYL-8-RIBITYLLUMAZINE SYNTHASE DMRL SYNTHASE LUMAZINE SYNTHASE"/>
    <property type="match status" value="1"/>
</dbReference>
<evidence type="ECO:0000256" key="1">
    <source>
        <dbReference type="ARBA" id="ARBA00004917"/>
    </source>
</evidence>
<feature type="binding site" evidence="8">
    <location>
        <position position="23"/>
    </location>
    <ligand>
        <name>5-amino-6-(D-ribitylamino)uracil</name>
        <dbReference type="ChEBI" id="CHEBI:15934"/>
    </ligand>
</feature>
<dbReference type="SUPFAM" id="SSF52121">
    <property type="entry name" value="Lumazine synthase"/>
    <property type="match status" value="1"/>
</dbReference>
<comment type="similarity">
    <text evidence="2 8">Belongs to the DMRL synthase family.</text>
</comment>
<reference evidence="9" key="1">
    <citation type="submission" date="2022-02" db="EMBL/GenBank/DDBJ databases">
        <authorList>
            <person name="Leng L."/>
        </authorList>
    </citation>
    <scope>NUCLEOTIDE SEQUENCE</scope>
    <source>
        <strain evidence="9">JI</strain>
    </source>
</reference>
<name>A0A9X4H3M8_9FIRM</name>
<evidence type="ECO:0000256" key="2">
    <source>
        <dbReference type="ARBA" id="ARBA00007424"/>
    </source>
</evidence>
<evidence type="ECO:0000256" key="3">
    <source>
        <dbReference type="ARBA" id="ARBA00012664"/>
    </source>
</evidence>
<dbReference type="InterPro" id="IPR002180">
    <property type="entry name" value="LS/RS"/>
</dbReference>
<comment type="function">
    <text evidence="8">Catalyzes the formation of 6,7-dimethyl-8-ribityllumazine by condensation of 5-amino-6-(D-ribitylamino)uracil with 3,4-dihydroxy-2-butanone 4-phosphate. This is the penultimate step in the biosynthesis of riboflavin.</text>
</comment>
<comment type="catalytic activity">
    <reaction evidence="6 8">
        <text>(2S)-2-hydroxy-3-oxobutyl phosphate + 5-amino-6-(D-ribitylamino)uracil = 6,7-dimethyl-8-(1-D-ribityl)lumazine + phosphate + 2 H2O + H(+)</text>
        <dbReference type="Rhea" id="RHEA:26152"/>
        <dbReference type="ChEBI" id="CHEBI:15377"/>
        <dbReference type="ChEBI" id="CHEBI:15378"/>
        <dbReference type="ChEBI" id="CHEBI:15934"/>
        <dbReference type="ChEBI" id="CHEBI:43474"/>
        <dbReference type="ChEBI" id="CHEBI:58201"/>
        <dbReference type="ChEBI" id="CHEBI:58830"/>
        <dbReference type="EC" id="2.5.1.78"/>
    </reaction>
</comment>
<dbReference type="FunFam" id="3.40.50.960:FF:000001">
    <property type="entry name" value="6,7-dimethyl-8-ribityllumazine synthase"/>
    <property type="match status" value="1"/>
</dbReference>
<evidence type="ECO:0000256" key="4">
    <source>
        <dbReference type="ARBA" id="ARBA00022619"/>
    </source>
</evidence>
<dbReference type="GO" id="GO:0009349">
    <property type="term" value="C:riboflavin synthase complex"/>
    <property type="evidence" value="ECO:0007669"/>
    <property type="project" value="UniProtKB-UniRule"/>
</dbReference>
<dbReference type="GO" id="GO:0000906">
    <property type="term" value="F:6,7-dimethyl-8-ribityllumazine synthase activity"/>
    <property type="evidence" value="ECO:0007669"/>
    <property type="project" value="UniProtKB-UniRule"/>
</dbReference>
<dbReference type="EMBL" id="JAKOAV010000010">
    <property type="protein sequence ID" value="MDF9408133.1"/>
    <property type="molecule type" value="Genomic_DNA"/>
</dbReference>
<feature type="binding site" evidence="8">
    <location>
        <begin position="81"/>
        <end position="83"/>
    </location>
    <ligand>
        <name>5-amino-6-(D-ribitylamino)uracil</name>
        <dbReference type="ChEBI" id="CHEBI:15934"/>
    </ligand>
</feature>
<dbReference type="EC" id="2.5.1.78" evidence="3 8"/>
<dbReference type="GO" id="GO:0005829">
    <property type="term" value="C:cytosol"/>
    <property type="evidence" value="ECO:0007669"/>
    <property type="project" value="TreeGrafter"/>
</dbReference>
<keyword evidence="5 8" id="KW-0808">Transferase</keyword>
<evidence type="ECO:0000313" key="9">
    <source>
        <dbReference type="EMBL" id="MDF9408133.1"/>
    </source>
</evidence>
<evidence type="ECO:0000256" key="6">
    <source>
        <dbReference type="ARBA" id="ARBA00048785"/>
    </source>
</evidence>
<accession>A0A9X4H3M8</accession>
<dbReference type="RefSeq" id="WP_277443422.1">
    <property type="nucleotide sequence ID" value="NZ_JAKOAV010000010.1"/>
</dbReference>
<gene>
    <name evidence="9" type="primary">ribE</name>
    <name evidence="8" type="synonym">ribH</name>
    <name evidence="9" type="ORF">L7E55_07125</name>
</gene>
<dbReference type="NCBIfam" id="NF000812">
    <property type="entry name" value="PRK00061.1-4"/>
    <property type="match status" value="1"/>
</dbReference>
<proteinExistence type="inferred from homology"/>
<sequence length="157" mass="16729">MPKYYEGHLLGQGLKFGLVLGRFNEFITNRLLGGALDALNRHGVAEQDIEVAWVPGAFEIPLAAGKMVSMKKYDAVICLGAVIRGATPHFDYIAAEVAKGVAKVGLDSGVPTIFGVITAETIEQAIERAGTKAGNKGWDAAVTAIEMANLLKNMTER</sequence>
<evidence type="ECO:0000313" key="10">
    <source>
        <dbReference type="Proteomes" id="UP001154312"/>
    </source>
</evidence>
<feature type="binding site" evidence="8">
    <location>
        <begin position="86"/>
        <end position="87"/>
    </location>
    <ligand>
        <name>(2S)-2-hydroxy-3-oxobutyl phosphate</name>
        <dbReference type="ChEBI" id="CHEBI:58830"/>
    </ligand>
</feature>
<dbReference type="InterPro" id="IPR036467">
    <property type="entry name" value="LS/RS_sf"/>
</dbReference>
<evidence type="ECO:0000256" key="7">
    <source>
        <dbReference type="ARBA" id="ARBA00072606"/>
    </source>
</evidence>
<dbReference type="AlphaFoldDB" id="A0A9X4H3M8"/>
<feature type="active site" description="Proton donor" evidence="8">
    <location>
        <position position="89"/>
    </location>
</feature>
<evidence type="ECO:0000256" key="8">
    <source>
        <dbReference type="HAMAP-Rule" id="MF_00178"/>
    </source>
</evidence>
<feature type="binding site" evidence="8">
    <location>
        <position position="114"/>
    </location>
    <ligand>
        <name>5-amino-6-(D-ribitylamino)uracil</name>
        <dbReference type="ChEBI" id="CHEBI:15934"/>
    </ligand>
</feature>
<dbReference type="GO" id="GO:0009231">
    <property type="term" value="P:riboflavin biosynthetic process"/>
    <property type="evidence" value="ECO:0007669"/>
    <property type="project" value="UniProtKB-UniRule"/>
</dbReference>
<protein>
    <recommendedName>
        <fullName evidence="7 8">6,7-dimethyl-8-ribityllumazine synthase</fullName>
        <shortName evidence="8">DMRL synthase</shortName>
        <shortName evidence="8">LS</shortName>
        <shortName evidence="8">Lumazine synthase</shortName>
        <ecNumber evidence="3 8">2.5.1.78</ecNumber>
    </recommendedName>
</protein>
<feature type="binding site" evidence="8">
    <location>
        <begin position="57"/>
        <end position="59"/>
    </location>
    <ligand>
        <name>5-amino-6-(D-ribitylamino)uracil</name>
        <dbReference type="ChEBI" id="CHEBI:15934"/>
    </ligand>
</feature>
<dbReference type="Proteomes" id="UP001154312">
    <property type="component" value="Unassembled WGS sequence"/>
</dbReference>
<dbReference type="PANTHER" id="PTHR21058:SF0">
    <property type="entry name" value="6,7-DIMETHYL-8-RIBITYLLUMAZINE SYNTHASE"/>
    <property type="match status" value="1"/>
</dbReference>
<dbReference type="Pfam" id="PF00885">
    <property type="entry name" value="DMRL_synthase"/>
    <property type="match status" value="1"/>
</dbReference>
<comment type="caution">
    <text evidence="9">The sequence shown here is derived from an EMBL/GenBank/DDBJ whole genome shotgun (WGS) entry which is preliminary data.</text>
</comment>
<organism evidence="9 10">
    <name type="scientific">Pelotomaculum isophthalicicum JI</name>
    <dbReference type="NCBI Taxonomy" id="947010"/>
    <lineage>
        <taxon>Bacteria</taxon>
        <taxon>Bacillati</taxon>
        <taxon>Bacillota</taxon>
        <taxon>Clostridia</taxon>
        <taxon>Eubacteriales</taxon>
        <taxon>Desulfotomaculaceae</taxon>
        <taxon>Pelotomaculum</taxon>
    </lineage>
</organism>
<comment type="pathway">
    <text evidence="1 8">Cofactor biosynthesis; riboflavin biosynthesis; riboflavin from 2-hydroxy-3-oxobutyl phosphate and 5-amino-6-(D-ribitylamino)uracil: step 1/2.</text>
</comment>
<dbReference type="CDD" id="cd09209">
    <property type="entry name" value="Lumazine_synthase-I"/>
    <property type="match status" value="1"/>
</dbReference>
<keyword evidence="10" id="KW-1185">Reference proteome</keyword>
<dbReference type="InterPro" id="IPR034964">
    <property type="entry name" value="LS"/>
</dbReference>